<proteinExistence type="predicted"/>
<dbReference type="EMBL" id="CP091092">
    <property type="protein sequence ID" value="WFN36713.1"/>
    <property type="molecule type" value="Genomic_DNA"/>
</dbReference>
<name>A0AAF0FUF0_9EURY</name>
<dbReference type="PROSITE" id="PS50076">
    <property type="entry name" value="DNAJ_2"/>
    <property type="match status" value="1"/>
</dbReference>
<keyword evidence="3" id="KW-1185">Reference proteome</keyword>
<dbReference type="Pfam" id="PF00226">
    <property type="entry name" value="DnaJ"/>
    <property type="match status" value="1"/>
</dbReference>
<protein>
    <submittedName>
        <fullName evidence="2">J domain-containing protein</fullName>
    </submittedName>
</protein>
<dbReference type="SUPFAM" id="SSF46565">
    <property type="entry name" value="Chaperone J-domain"/>
    <property type="match status" value="1"/>
</dbReference>
<evidence type="ECO:0000313" key="3">
    <source>
        <dbReference type="Proteomes" id="UP001218895"/>
    </source>
</evidence>
<dbReference type="AlphaFoldDB" id="A0AAF0FUF0"/>
<feature type="domain" description="J" evidence="1">
    <location>
        <begin position="11"/>
        <end position="95"/>
    </location>
</feature>
<dbReference type="GeneID" id="79951005"/>
<dbReference type="KEGG" id="manq:L1994_11350"/>
<reference evidence="2" key="1">
    <citation type="submission" date="2022-01" db="EMBL/GenBank/DDBJ databases">
        <title>Complete genome of Methanomicrobium antiquum DSM 21220.</title>
        <authorList>
            <person name="Chen S.-C."/>
            <person name="You Y.-T."/>
            <person name="Zhou Y.-Z."/>
            <person name="Lai M.-C."/>
        </authorList>
    </citation>
    <scope>NUCLEOTIDE SEQUENCE</scope>
    <source>
        <strain evidence="2">DSM 21220</strain>
    </source>
</reference>
<accession>A0AAF0FUF0</accession>
<organism evidence="2 3">
    <name type="scientific">Methanomicrobium antiquum</name>
    <dbReference type="NCBI Taxonomy" id="487686"/>
    <lineage>
        <taxon>Archaea</taxon>
        <taxon>Methanobacteriati</taxon>
        <taxon>Methanobacteriota</taxon>
        <taxon>Stenosarchaea group</taxon>
        <taxon>Methanomicrobia</taxon>
        <taxon>Methanomicrobiales</taxon>
        <taxon>Methanomicrobiaceae</taxon>
        <taxon>Methanomicrobium</taxon>
    </lineage>
</organism>
<dbReference type="Proteomes" id="UP001218895">
    <property type="component" value="Chromosome"/>
</dbReference>
<dbReference type="InterPro" id="IPR001623">
    <property type="entry name" value="DnaJ_domain"/>
</dbReference>
<dbReference type="CDD" id="cd06257">
    <property type="entry name" value="DnaJ"/>
    <property type="match status" value="1"/>
</dbReference>
<dbReference type="Gene3D" id="1.10.287.110">
    <property type="entry name" value="DnaJ domain"/>
    <property type="match status" value="1"/>
</dbReference>
<gene>
    <name evidence="2" type="ORF">L1994_11350</name>
</gene>
<evidence type="ECO:0000259" key="1">
    <source>
        <dbReference type="PROSITE" id="PS50076"/>
    </source>
</evidence>
<evidence type="ECO:0000313" key="2">
    <source>
        <dbReference type="EMBL" id="WFN36713.1"/>
    </source>
</evidence>
<dbReference type="InterPro" id="IPR036869">
    <property type="entry name" value="J_dom_sf"/>
</dbReference>
<sequence>MAQIKPADVKEAAEILGICERASFNEIRQMYRDQIKKIHPDISEKSPAVSNEETLRLNKAYSVLVSYCMNYSISFADEDISESLHFSKISYEDFWNERFRDDPIWG</sequence>
<dbReference type="SMART" id="SM00271">
    <property type="entry name" value="DnaJ"/>
    <property type="match status" value="1"/>
</dbReference>
<dbReference type="RefSeq" id="WP_278099550.1">
    <property type="nucleotide sequence ID" value="NZ_CP091092.1"/>
</dbReference>